<accession>A0AAD6IA97</accession>
<evidence type="ECO:0000313" key="3">
    <source>
        <dbReference type="Proteomes" id="UP001219568"/>
    </source>
</evidence>
<comment type="caution">
    <text evidence="2">The sequence shown here is derived from an EMBL/GenBank/DDBJ whole genome shotgun (WGS) entry which is preliminary data.</text>
</comment>
<feature type="chain" id="PRO_5042182424" description="Secreted protein" evidence="1">
    <location>
        <begin position="27"/>
        <end position="62"/>
    </location>
</feature>
<sequence length="62" mass="6581">MPLPGPTKAWVSLLLSAVELSGVTESLPSPSSPKGTLALLDIRHFRTWSTITLAKFGVMVSS</sequence>
<organism evidence="2 3">
    <name type="scientific">Penicillium canescens</name>
    <dbReference type="NCBI Taxonomy" id="5083"/>
    <lineage>
        <taxon>Eukaryota</taxon>
        <taxon>Fungi</taxon>
        <taxon>Dikarya</taxon>
        <taxon>Ascomycota</taxon>
        <taxon>Pezizomycotina</taxon>
        <taxon>Eurotiomycetes</taxon>
        <taxon>Eurotiomycetidae</taxon>
        <taxon>Eurotiales</taxon>
        <taxon>Aspergillaceae</taxon>
        <taxon>Penicillium</taxon>
    </lineage>
</organism>
<feature type="signal peptide" evidence="1">
    <location>
        <begin position="1"/>
        <end position="26"/>
    </location>
</feature>
<dbReference type="Proteomes" id="UP001219568">
    <property type="component" value="Unassembled WGS sequence"/>
</dbReference>
<evidence type="ECO:0000256" key="1">
    <source>
        <dbReference type="SAM" id="SignalP"/>
    </source>
</evidence>
<protein>
    <recommendedName>
        <fullName evidence="4">Secreted protein</fullName>
    </recommendedName>
</protein>
<keyword evidence="3" id="KW-1185">Reference proteome</keyword>
<dbReference type="AlphaFoldDB" id="A0AAD6IA97"/>
<name>A0AAD6IA97_PENCN</name>
<proteinExistence type="predicted"/>
<reference evidence="2" key="2">
    <citation type="submission" date="2023-01" db="EMBL/GenBank/DDBJ databases">
        <authorList>
            <person name="Petersen C."/>
        </authorList>
    </citation>
    <scope>NUCLEOTIDE SEQUENCE</scope>
    <source>
        <strain evidence="2">IBT 15450</strain>
    </source>
</reference>
<keyword evidence="1" id="KW-0732">Signal</keyword>
<evidence type="ECO:0000313" key="2">
    <source>
        <dbReference type="EMBL" id="KAJ6038699.1"/>
    </source>
</evidence>
<reference evidence="2" key="1">
    <citation type="journal article" date="2023" name="IMA Fungus">
        <title>Comparative genomic study of the Penicillium genus elucidates a diverse pangenome and 15 lateral gene transfer events.</title>
        <authorList>
            <person name="Petersen C."/>
            <person name="Sorensen T."/>
            <person name="Nielsen M.R."/>
            <person name="Sondergaard T.E."/>
            <person name="Sorensen J.L."/>
            <person name="Fitzpatrick D.A."/>
            <person name="Frisvad J.C."/>
            <person name="Nielsen K.L."/>
        </authorList>
    </citation>
    <scope>NUCLEOTIDE SEQUENCE</scope>
    <source>
        <strain evidence="2">IBT 15450</strain>
    </source>
</reference>
<gene>
    <name evidence="2" type="ORF">N7460_007416</name>
</gene>
<evidence type="ECO:0008006" key="4">
    <source>
        <dbReference type="Google" id="ProtNLM"/>
    </source>
</evidence>
<dbReference type="EMBL" id="JAQJZL010000008">
    <property type="protein sequence ID" value="KAJ6038699.1"/>
    <property type="molecule type" value="Genomic_DNA"/>
</dbReference>